<dbReference type="InterPro" id="IPR036726">
    <property type="entry name" value="GTP1_OBG_dom_sf"/>
</dbReference>
<dbReference type="PROSITE" id="PS51710">
    <property type="entry name" value="G_OBG"/>
    <property type="match status" value="1"/>
</dbReference>
<feature type="non-terminal residue" evidence="7">
    <location>
        <position position="373"/>
    </location>
</feature>
<dbReference type="NCBIfam" id="TIGR00231">
    <property type="entry name" value="small_GTP"/>
    <property type="match status" value="1"/>
</dbReference>
<evidence type="ECO:0000256" key="3">
    <source>
        <dbReference type="ARBA" id="ARBA00023134"/>
    </source>
</evidence>
<evidence type="ECO:0000259" key="5">
    <source>
        <dbReference type="PROSITE" id="PS51710"/>
    </source>
</evidence>
<proteinExistence type="inferred from homology"/>
<dbReference type="PRINTS" id="PR00326">
    <property type="entry name" value="GTP1OBG"/>
</dbReference>
<dbReference type="PROSITE" id="PS51883">
    <property type="entry name" value="OBG"/>
    <property type="match status" value="1"/>
</dbReference>
<keyword evidence="3" id="KW-0342">GTP-binding</keyword>
<dbReference type="Pfam" id="PF01018">
    <property type="entry name" value="GTP1_OBG"/>
    <property type="match status" value="2"/>
</dbReference>
<evidence type="ECO:0000256" key="2">
    <source>
        <dbReference type="ARBA" id="ARBA00022741"/>
    </source>
</evidence>
<dbReference type="PANTHER" id="PTHR11702:SF31">
    <property type="entry name" value="MITOCHONDRIAL RIBOSOME-ASSOCIATED GTPASE 2"/>
    <property type="match status" value="1"/>
</dbReference>
<dbReference type="GO" id="GO:0003924">
    <property type="term" value="F:GTPase activity"/>
    <property type="evidence" value="ECO:0007669"/>
    <property type="project" value="InterPro"/>
</dbReference>
<reference evidence="8" key="1">
    <citation type="submission" date="2016-02" db="EMBL/GenBank/DDBJ databases">
        <title>Comparative genomics of biotechnologically important yeasts.</title>
        <authorList>
            <consortium name="DOE Joint Genome Institute"/>
            <person name="Riley R."/>
            <person name="Haridas S."/>
            <person name="Wolfe K.H."/>
            <person name="Lopes M.R."/>
            <person name="Hittinger C.T."/>
            <person name="Goker M."/>
            <person name="Salamov A."/>
            <person name="Wisecaver J."/>
            <person name="Long T.M."/>
            <person name="Aerts A.L."/>
            <person name="Barry K."/>
            <person name="Choi C."/>
            <person name="Clum A."/>
            <person name="Coughlan A.Y."/>
            <person name="Deshpande S."/>
            <person name="Douglass A.P."/>
            <person name="Hanson S.J."/>
            <person name="Klenk H.-P."/>
            <person name="Labutti K."/>
            <person name="Lapidus A."/>
            <person name="Lindquist E."/>
            <person name="Lipzen A."/>
            <person name="Meier-Kolthoff J.P."/>
            <person name="Ohm R.A."/>
            <person name="Otillar R.P."/>
            <person name="Pangilinan J."/>
            <person name="Peng Y."/>
            <person name="Rokas A."/>
            <person name="Rosa C.A."/>
            <person name="Scheuner C."/>
            <person name="Sibirny A.A."/>
            <person name="Slot J.C."/>
            <person name="Stielow J.B."/>
            <person name="Sun H."/>
            <person name="Kurtzman C.P."/>
            <person name="Blackwell M."/>
            <person name="Jeffries T.W."/>
            <person name="Grigoriev I.V."/>
        </authorList>
    </citation>
    <scope>NUCLEOTIDE SEQUENCE [LARGE SCALE GENOMIC DNA]</scope>
    <source>
        <strain evidence="8">NRRL Y-17796</strain>
    </source>
</reference>
<dbReference type="InterPro" id="IPR006073">
    <property type="entry name" value="GTP-bd"/>
</dbReference>
<dbReference type="InterPro" id="IPR014100">
    <property type="entry name" value="GTP-bd_Obg/CgtA"/>
</dbReference>
<dbReference type="GO" id="GO:0005525">
    <property type="term" value="F:GTP binding"/>
    <property type="evidence" value="ECO:0007669"/>
    <property type="project" value="UniProtKB-KW"/>
</dbReference>
<dbReference type="InterPro" id="IPR031167">
    <property type="entry name" value="G_OBG"/>
</dbReference>
<dbReference type="Gene3D" id="2.70.210.12">
    <property type="entry name" value="GTP1/OBG domain"/>
    <property type="match status" value="1"/>
</dbReference>
<feature type="domain" description="Obg" evidence="6">
    <location>
        <begin position="1"/>
        <end position="209"/>
    </location>
</feature>
<sequence>FSDIRTISIRSGAGGNGCASFRSDKGRPRGPPNGGDGGHGGSVYMVARKGLLSLHRLSARYVAERGKNGKSWDMNGEAGKDVLIEVPVGTIVRLADLSKPLKRPVLPDGENWIHLAGHEERNLDRDDFNDLKKDMKQYDYKIRRNEEEEDDFPREGLDLNKESRPVLILKGGRGGLGNKRFSGHVQNASFATGGRPGIQGSFTLELKMIADIGLVGKPNAGKSTLLRALSAAKPKVADYPFTTLIPSVGAVDLGRGEGSFVVADIPGLIEGASKDKGMGIGFLKHIERTESLAFVIGLDAQDPVDDLKLLIDEVGDRGSDKKKIVVGNKADLEGSEEKYRELERYCAEHGWPIVPICAKDKLNIDKLVAEMRE</sequence>
<dbReference type="InterPro" id="IPR005225">
    <property type="entry name" value="Small_GTP-bd"/>
</dbReference>
<comment type="similarity">
    <text evidence="1">Belongs to the TRAFAC class OBG-HflX-like GTPase superfamily. OBG GTPase family.</text>
</comment>
<evidence type="ECO:0000259" key="6">
    <source>
        <dbReference type="PROSITE" id="PS51883"/>
    </source>
</evidence>
<dbReference type="InterPro" id="IPR045086">
    <property type="entry name" value="OBG_GTPase"/>
</dbReference>
<name>A0A1E4TJB3_9ASCO</name>
<dbReference type="PANTHER" id="PTHR11702">
    <property type="entry name" value="DEVELOPMENTALLY REGULATED GTP-BINDING PROTEIN-RELATED"/>
    <property type="match status" value="1"/>
</dbReference>
<evidence type="ECO:0000313" key="7">
    <source>
        <dbReference type="EMBL" id="ODV91842.1"/>
    </source>
</evidence>
<evidence type="ECO:0008006" key="9">
    <source>
        <dbReference type="Google" id="ProtNLM"/>
    </source>
</evidence>
<keyword evidence="8" id="KW-1185">Reference proteome</keyword>
<dbReference type="CDD" id="cd01898">
    <property type="entry name" value="Obg"/>
    <property type="match status" value="1"/>
</dbReference>
<dbReference type="AlphaFoldDB" id="A0A1E4TJB3"/>
<dbReference type="Gene3D" id="3.40.50.300">
    <property type="entry name" value="P-loop containing nucleotide triphosphate hydrolases"/>
    <property type="match status" value="1"/>
</dbReference>
<dbReference type="OrthoDB" id="347018at2759"/>
<dbReference type="GO" id="GO:1902775">
    <property type="term" value="P:mitochondrial large ribosomal subunit assembly"/>
    <property type="evidence" value="ECO:0007669"/>
    <property type="project" value="EnsemblFungi"/>
</dbReference>
<evidence type="ECO:0000256" key="4">
    <source>
        <dbReference type="SAM" id="MobiDB-lite"/>
    </source>
</evidence>
<feature type="non-terminal residue" evidence="7">
    <location>
        <position position="1"/>
    </location>
</feature>
<feature type="compositionally biased region" description="Gly residues" evidence="4">
    <location>
        <begin position="32"/>
        <end position="41"/>
    </location>
</feature>
<dbReference type="SUPFAM" id="SSF52540">
    <property type="entry name" value="P-loop containing nucleoside triphosphate hydrolases"/>
    <property type="match status" value="1"/>
</dbReference>
<dbReference type="GO" id="GO:0043022">
    <property type="term" value="F:ribosome binding"/>
    <property type="evidence" value="ECO:0007669"/>
    <property type="project" value="EnsemblFungi"/>
</dbReference>
<protein>
    <recommendedName>
        <fullName evidence="9">OBG-type G domain-containing protein</fullName>
    </recommendedName>
</protein>
<dbReference type="Proteomes" id="UP000095023">
    <property type="component" value="Unassembled WGS sequence"/>
</dbReference>
<evidence type="ECO:0000313" key="8">
    <source>
        <dbReference type="Proteomes" id="UP000095023"/>
    </source>
</evidence>
<dbReference type="GO" id="GO:0000287">
    <property type="term" value="F:magnesium ion binding"/>
    <property type="evidence" value="ECO:0007669"/>
    <property type="project" value="InterPro"/>
</dbReference>
<dbReference type="PIRSF" id="PIRSF002401">
    <property type="entry name" value="GTP_bd_Obg/CgtA"/>
    <property type="match status" value="1"/>
</dbReference>
<keyword evidence="2" id="KW-0547">Nucleotide-binding</keyword>
<feature type="region of interest" description="Disordered" evidence="4">
    <location>
        <begin position="13"/>
        <end position="41"/>
    </location>
</feature>
<evidence type="ECO:0000256" key="1">
    <source>
        <dbReference type="ARBA" id="ARBA00007699"/>
    </source>
</evidence>
<dbReference type="EMBL" id="KV453841">
    <property type="protein sequence ID" value="ODV91842.1"/>
    <property type="molecule type" value="Genomic_DNA"/>
</dbReference>
<organism evidence="7 8">
    <name type="scientific">Tortispora caseinolytica NRRL Y-17796</name>
    <dbReference type="NCBI Taxonomy" id="767744"/>
    <lineage>
        <taxon>Eukaryota</taxon>
        <taxon>Fungi</taxon>
        <taxon>Dikarya</taxon>
        <taxon>Ascomycota</taxon>
        <taxon>Saccharomycotina</taxon>
        <taxon>Trigonopsidomycetes</taxon>
        <taxon>Trigonopsidales</taxon>
        <taxon>Trigonopsidaceae</taxon>
        <taxon>Tortispora</taxon>
    </lineage>
</organism>
<dbReference type="SUPFAM" id="SSF82051">
    <property type="entry name" value="Obg GTP-binding protein N-terminal domain"/>
    <property type="match status" value="1"/>
</dbReference>
<gene>
    <name evidence="7" type="ORF">CANCADRAFT_16981</name>
</gene>
<accession>A0A1E4TJB3</accession>
<feature type="domain" description="OBG-type G" evidence="5">
    <location>
        <begin position="210"/>
        <end position="373"/>
    </location>
</feature>
<dbReference type="InterPro" id="IPR006169">
    <property type="entry name" value="GTP1_OBG_dom"/>
</dbReference>
<dbReference type="Pfam" id="PF01926">
    <property type="entry name" value="MMR_HSR1"/>
    <property type="match status" value="1"/>
</dbReference>
<dbReference type="GO" id="GO:0005743">
    <property type="term" value="C:mitochondrial inner membrane"/>
    <property type="evidence" value="ECO:0007669"/>
    <property type="project" value="EnsemblFungi"/>
</dbReference>
<dbReference type="InterPro" id="IPR027417">
    <property type="entry name" value="P-loop_NTPase"/>
</dbReference>